<feature type="compositionally biased region" description="Polar residues" evidence="1">
    <location>
        <begin position="91"/>
        <end position="114"/>
    </location>
</feature>
<gene>
    <name evidence="2" type="ORF">BCR38DRAFT_488845</name>
</gene>
<comment type="caution">
    <text evidence="2">The sequence shown here is derived from an EMBL/GenBank/DDBJ whole genome shotgun (WGS) entry which is preliminary data.</text>
</comment>
<sequence length="386" mass="41634">MSEYGDINLARQMMEEYRQGGKYNNKPTARRGGNSASRSGRFSSGRGNPSHPFTPRDPSAAFGVNFNPQSLASGPSEFGSAPGRGGPSQGRMAQSLYNASSPTSTTNMTDANYDTVSSWPRLQGFGAPPSPPPYTHESVQHDVIKRSASAEYDDSAKRPRRRESPFQTQGVTSNKVLSHNVRSQEGCLNGGLGASRFSETNRQPLTNANVDVVKYSRVPSLAFHQLHTYPHDANVGDRLMTVEAVMDVPNETPATTTTASVTLLDNMRDDPLMADHPVMAYTGNRQKLSETNSESSQDIEMDDDGRLGITASQSRHGTLEDTRGKNAGPAAPANNLRGPSDYPERLPSWTPAYIAQPLPLPAHIDQLGGYSPKTKAKGGLGGSRWA</sequence>
<protein>
    <submittedName>
        <fullName evidence="2">Uncharacterized protein</fullName>
    </submittedName>
</protein>
<feature type="compositionally biased region" description="Polar residues" evidence="1">
    <location>
        <begin position="283"/>
        <end position="296"/>
    </location>
</feature>
<accession>A0A1Y2DIP1</accession>
<feature type="region of interest" description="Disordered" evidence="1">
    <location>
        <begin position="283"/>
        <end position="348"/>
    </location>
</feature>
<dbReference type="EMBL" id="MCFJ01000014">
    <property type="protein sequence ID" value="ORY59102.1"/>
    <property type="molecule type" value="Genomic_DNA"/>
</dbReference>
<dbReference type="InParanoid" id="A0A1Y2DIP1"/>
<proteinExistence type="predicted"/>
<feature type="region of interest" description="Disordered" evidence="1">
    <location>
        <begin position="120"/>
        <end position="139"/>
    </location>
</feature>
<evidence type="ECO:0000313" key="3">
    <source>
        <dbReference type="Proteomes" id="UP000193689"/>
    </source>
</evidence>
<organism evidence="2 3">
    <name type="scientific">Pseudomassariella vexata</name>
    <dbReference type="NCBI Taxonomy" id="1141098"/>
    <lineage>
        <taxon>Eukaryota</taxon>
        <taxon>Fungi</taxon>
        <taxon>Dikarya</taxon>
        <taxon>Ascomycota</taxon>
        <taxon>Pezizomycotina</taxon>
        <taxon>Sordariomycetes</taxon>
        <taxon>Xylariomycetidae</taxon>
        <taxon>Amphisphaeriales</taxon>
        <taxon>Pseudomassariaceae</taxon>
        <taxon>Pseudomassariella</taxon>
    </lineage>
</organism>
<dbReference type="GeneID" id="63780542"/>
<evidence type="ECO:0000256" key="1">
    <source>
        <dbReference type="SAM" id="MobiDB-lite"/>
    </source>
</evidence>
<dbReference type="RefSeq" id="XP_040711796.1">
    <property type="nucleotide sequence ID" value="XM_040864330.1"/>
</dbReference>
<evidence type="ECO:0000313" key="2">
    <source>
        <dbReference type="EMBL" id="ORY59102.1"/>
    </source>
</evidence>
<feature type="region of interest" description="Disordered" evidence="1">
    <location>
        <begin position="18"/>
        <end position="114"/>
    </location>
</feature>
<dbReference type="AlphaFoldDB" id="A0A1Y2DIP1"/>
<keyword evidence="3" id="KW-1185">Reference proteome</keyword>
<feature type="region of interest" description="Disordered" evidence="1">
    <location>
        <begin position="149"/>
        <end position="171"/>
    </location>
</feature>
<dbReference type="Proteomes" id="UP000193689">
    <property type="component" value="Unassembled WGS sequence"/>
</dbReference>
<name>A0A1Y2DIP1_9PEZI</name>
<feature type="compositionally biased region" description="Low complexity" evidence="1">
    <location>
        <begin position="30"/>
        <end position="48"/>
    </location>
</feature>
<reference evidence="2 3" key="1">
    <citation type="submission" date="2016-07" db="EMBL/GenBank/DDBJ databases">
        <title>Pervasive Adenine N6-methylation of Active Genes in Fungi.</title>
        <authorList>
            <consortium name="DOE Joint Genome Institute"/>
            <person name="Mondo S.J."/>
            <person name="Dannebaum R.O."/>
            <person name="Kuo R.C."/>
            <person name="Labutti K."/>
            <person name="Haridas S."/>
            <person name="Kuo A."/>
            <person name="Salamov A."/>
            <person name="Ahrendt S.R."/>
            <person name="Lipzen A."/>
            <person name="Sullivan W."/>
            <person name="Andreopoulos W.B."/>
            <person name="Clum A."/>
            <person name="Lindquist E."/>
            <person name="Daum C."/>
            <person name="Ramamoorthy G.K."/>
            <person name="Gryganskyi A."/>
            <person name="Culley D."/>
            <person name="Magnuson J.K."/>
            <person name="James T.Y."/>
            <person name="O'Malley M.A."/>
            <person name="Stajich J.E."/>
            <person name="Spatafora J.W."/>
            <person name="Visel A."/>
            <person name="Grigoriev I.V."/>
        </authorList>
    </citation>
    <scope>NUCLEOTIDE SEQUENCE [LARGE SCALE GENOMIC DNA]</scope>
    <source>
        <strain evidence="2 3">CBS 129021</strain>
    </source>
</reference>
<feature type="compositionally biased region" description="Low complexity" evidence="1">
    <location>
        <begin position="325"/>
        <end position="339"/>
    </location>
</feature>